<dbReference type="CDD" id="cd03426">
    <property type="entry name" value="NUDIX_CoAse_Nudt7"/>
    <property type="match status" value="1"/>
</dbReference>
<protein>
    <submittedName>
        <fullName evidence="5">LUC7-domain-containing protein</fullName>
    </submittedName>
</protein>
<sequence>MAAEARRALEALMGAEALGGVPDHMRYDDEKVCRNYLCGLCPHDLFTNTKMDLGACPKIHSERLKTEYEEAKQKKVCDFDLEFERNLGNFVSDCDRKIASAQKRLDKTPEDSAKVSQLTREIENLSTEISEMTKEVEVLGEEGKVAESMKLLQDVEAKKAAKLEKEKELKNSAEGGGPSQQQKLRVCEVCSAYLSIFDSDRRLADHFGGKMHLGYLKIRDLLKELREKHKDRRSDSRDGRGYQDRDRDRGYERNDSHRRGRFDYGDRRSNREHRSRSRSPDRRVGRRRIIKIKAANPGTQDPELPDMGAYPLNRISFVTNDFKMDTSAIELSSLDRLRIALLNLESIPAHKIPSPQYQQRRASVAIIIRIKPNPSYFSRNYRDQSSSSAPISSSLNHLIESSDGNLLETSTILEEFWKLPWVAGGEPEILYIKRALREGDRWSGQMAFPGGKQEPKDADDLDTAERETFEEVGLDLGDRKLFLCVGALDDCKVTTTFGKQLLMILCPYVFLQLTQETPPIEISGSEVDSTHWIPLSVFFNPQITQKWNPASIDLSSRIAPKSWILQYVLKTFIGRMHFHCIDLPQFGSVAPSISGENSNRAELSKYSESHVGPVTTLRLWGLTLQMTSDLIDMMYRPNEVPPRRLDAFRPRFDYWDVNFFSWLFLKSNRGNYRRQQRDFASRRTIWADGWSDYYRALQKSIIIAIITRTLIVLWLLRKSPILINLLNMSFPTYEIILIIR</sequence>
<dbReference type="Pfam" id="PF03194">
    <property type="entry name" value="LUC7"/>
    <property type="match status" value="1"/>
</dbReference>
<evidence type="ECO:0000313" key="5">
    <source>
        <dbReference type="EMBL" id="KAF0514671.1"/>
    </source>
</evidence>
<feature type="region of interest" description="Disordered" evidence="3">
    <location>
        <begin position="227"/>
        <end position="305"/>
    </location>
</feature>
<dbReference type="AlphaFoldDB" id="A0A8H4AMV7"/>
<dbReference type="InterPro" id="IPR045121">
    <property type="entry name" value="CoAse"/>
</dbReference>
<dbReference type="OrthoDB" id="77989at2759"/>
<dbReference type="PROSITE" id="PS51462">
    <property type="entry name" value="NUDIX"/>
    <property type="match status" value="1"/>
</dbReference>
<gene>
    <name evidence="5" type="ORF">F8M41_017520</name>
</gene>
<dbReference type="GO" id="GO:0006376">
    <property type="term" value="P:mRNA splice site recognition"/>
    <property type="evidence" value="ECO:0007669"/>
    <property type="project" value="InterPro"/>
</dbReference>
<dbReference type="InterPro" id="IPR015797">
    <property type="entry name" value="NUDIX_hydrolase-like_dom_sf"/>
</dbReference>
<dbReference type="Gene3D" id="3.90.79.10">
    <property type="entry name" value="Nucleoside Triphosphate Pyrophosphohydrolase"/>
    <property type="match status" value="1"/>
</dbReference>
<name>A0A8H4AMV7_GIGMA</name>
<evidence type="ECO:0000256" key="2">
    <source>
        <dbReference type="SAM" id="Coils"/>
    </source>
</evidence>
<dbReference type="InterPro" id="IPR000086">
    <property type="entry name" value="NUDIX_hydrolase_dom"/>
</dbReference>
<comment type="caution">
    <text evidence="5">The sequence shown here is derived from an EMBL/GenBank/DDBJ whole genome shotgun (WGS) entry which is preliminary data.</text>
</comment>
<dbReference type="GO" id="GO:0003729">
    <property type="term" value="F:mRNA binding"/>
    <property type="evidence" value="ECO:0007669"/>
    <property type="project" value="InterPro"/>
</dbReference>
<dbReference type="GO" id="GO:0010945">
    <property type="term" value="F:coenzyme A diphosphatase activity"/>
    <property type="evidence" value="ECO:0007669"/>
    <property type="project" value="InterPro"/>
</dbReference>
<dbReference type="GO" id="GO:0005685">
    <property type="term" value="C:U1 snRNP"/>
    <property type="evidence" value="ECO:0007669"/>
    <property type="project" value="InterPro"/>
</dbReference>
<accession>A0A8H4AMV7</accession>
<evidence type="ECO:0000256" key="3">
    <source>
        <dbReference type="SAM" id="MobiDB-lite"/>
    </source>
</evidence>
<keyword evidence="2" id="KW-0175">Coiled coil</keyword>
<dbReference type="InterPro" id="IPR004882">
    <property type="entry name" value="Luc7-rel"/>
</dbReference>
<evidence type="ECO:0000259" key="4">
    <source>
        <dbReference type="PROSITE" id="PS51462"/>
    </source>
</evidence>
<feature type="compositionally biased region" description="Basic and acidic residues" evidence="3">
    <location>
        <begin position="227"/>
        <end position="269"/>
    </location>
</feature>
<evidence type="ECO:0000256" key="1">
    <source>
        <dbReference type="ARBA" id="ARBA00005655"/>
    </source>
</evidence>
<feature type="coiled-coil region" evidence="2">
    <location>
        <begin position="115"/>
        <end position="172"/>
    </location>
</feature>
<evidence type="ECO:0000313" key="6">
    <source>
        <dbReference type="Proteomes" id="UP000439903"/>
    </source>
</evidence>
<dbReference type="SUPFAM" id="SSF55811">
    <property type="entry name" value="Nudix"/>
    <property type="match status" value="1"/>
</dbReference>
<feature type="domain" description="Nudix hydrolase" evidence="4">
    <location>
        <begin position="404"/>
        <end position="555"/>
    </location>
</feature>
<comment type="similarity">
    <text evidence="1">Belongs to the Luc7 family.</text>
</comment>
<proteinExistence type="inferred from homology"/>
<dbReference type="EMBL" id="WTPW01000405">
    <property type="protein sequence ID" value="KAF0514671.1"/>
    <property type="molecule type" value="Genomic_DNA"/>
</dbReference>
<dbReference type="Pfam" id="PF00293">
    <property type="entry name" value="NUDIX"/>
    <property type="match status" value="1"/>
</dbReference>
<organism evidence="5 6">
    <name type="scientific">Gigaspora margarita</name>
    <dbReference type="NCBI Taxonomy" id="4874"/>
    <lineage>
        <taxon>Eukaryota</taxon>
        <taxon>Fungi</taxon>
        <taxon>Fungi incertae sedis</taxon>
        <taxon>Mucoromycota</taxon>
        <taxon>Glomeromycotina</taxon>
        <taxon>Glomeromycetes</taxon>
        <taxon>Diversisporales</taxon>
        <taxon>Gigasporaceae</taxon>
        <taxon>Gigaspora</taxon>
    </lineage>
</organism>
<keyword evidence="6" id="KW-1185">Reference proteome</keyword>
<dbReference type="PANTHER" id="PTHR12375">
    <property type="entry name" value="RNA-BINDING PROTEIN LUC7-RELATED"/>
    <property type="match status" value="1"/>
</dbReference>
<reference evidence="5 6" key="1">
    <citation type="journal article" date="2019" name="Environ. Microbiol.">
        <title>At the nexus of three kingdoms: the genome of the mycorrhizal fungus Gigaspora margarita provides insights into plant, endobacterial and fungal interactions.</title>
        <authorList>
            <person name="Venice F."/>
            <person name="Ghignone S."/>
            <person name="Salvioli di Fossalunga A."/>
            <person name="Amselem J."/>
            <person name="Novero M."/>
            <person name="Xianan X."/>
            <person name="Sedzielewska Toro K."/>
            <person name="Morin E."/>
            <person name="Lipzen A."/>
            <person name="Grigoriev I.V."/>
            <person name="Henrissat B."/>
            <person name="Martin F.M."/>
            <person name="Bonfante P."/>
        </authorList>
    </citation>
    <scope>NUCLEOTIDE SEQUENCE [LARGE SCALE GENOMIC DNA]</scope>
    <source>
        <strain evidence="5 6">BEG34</strain>
    </source>
</reference>
<dbReference type="Proteomes" id="UP000439903">
    <property type="component" value="Unassembled WGS sequence"/>
</dbReference>